<dbReference type="PANTHER" id="PTHR44591">
    <property type="entry name" value="STRESS RESPONSE REGULATOR PROTEIN 1"/>
    <property type="match status" value="1"/>
</dbReference>
<dbReference type="Pfam" id="PF00072">
    <property type="entry name" value="Response_reg"/>
    <property type="match status" value="1"/>
</dbReference>
<dbReference type="InterPro" id="IPR011006">
    <property type="entry name" value="CheY-like_superfamily"/>
</dbReference>
<keyword evidence="1 2" id="KW-0597">Phosphoprotein</keyword>
<organism evidence="4 5">
    <name type="scientific">Hypericibacter terrae</name>
    <dbReference type="NCBI Taxonomy" id="2602015"/>
    <lineage>
        <taxon>Bacteria</taxon>
        <taxon>Pseudomonadati</taxon>
        <taxon>Pseudomonadota</taxon>
        <taxon>Alphaproteobacteria</taxon>
        <taxon>Rhodospirillales</taxon>
        <taxon>Dongiaceae</taxon>
        <taxon>Hypericibacter</taxon>
    </lineage>
</organism>
<dbReference type="PROSITE" id="PS50110">
    <property type="entry name" value="RESPONSE_REGULATORY"/>
    <property type="match status" value="1"/>
</dbReference>
<dbReference type="KEGG" id="htq:FRZ44_17100"/>
<evidence type="ECO:0000313" key="4">
    <source>
        <dbReference type="EMBL" id="QEX16417.1"/>
    </source>
</evidence>
<feature type="modified residue" description="4-aspartylphosphate" evidence="2">
    <location>
        <position position="56"/>
    </location>
</feature>
<reference evidence="4 5" key="1">
    <citation type="submission" date="2019-08" db="EMBL/GenBank/DDBJ databases">
        <title>Hyperibacter terrae gen. nov., sp. nov. and Hyperibacter viscosus sp. nov., two new members in the family Rhodospirillaceae isolated from the rhizosphere of Hypericum perforatum.</title>
        <authorList>
            <person name="Noviana Z."/>
        </authorList>
    </citation>
    <scope>NUCLEOTIDE SEQUENCE [LARGE SCALE GENOMIC DNA]</scope>
    <source>
        <strain evidence="4 5">R5913</strain>
    </source>
</reference>
<dbReference type="PANTHER" id="PTHR44591:SF25">
    <property type="entry name" value="CHEMOTAXIS TWO-COMPONENT RESPONSE REGULATOR"/>
    <property type="match status" value="1"/>
</dbReference>
<dbReference type="GO" id="GO:0000160">
    <property type="term" value="P:phosphorelay signal transduction system"/>
    <property type="evidence" value="ECO:0007669"/>
    <property type="project" value="InterPro"/>
</dbReference>
<protein>
    <recommendedName>
        <fullName evidence="3">Response regulatory domain-containing protein</fullName>
    </recommendedName>
</protein>
<dbReference type="InterPro" id="IPR001789">
    <property type="entry name" value="Sig_transdc_resp-reg_receiver"/>
</dbReference>
<feature type="domain" description="Response regulatory" evidence="3">
    <location>
        <begin position="7"/>
        <end position="121"/>
    </location>
</feature>
<gene>
    <name evidence="4" type="ORF">FRZ44_17100</name>
</gene>
<dbReference type="AlphaFoldDB" id="A0A5J6MH27"/>
<dbReference type="Gene3D" id="3.40.50.2300">
    <property type="match status" value="1"/>
</dbReference>
<evidence type="ECO:0000259" key="3">
    <source>
        <dbReference type="PROSITE" id="PS50110"/>
    </source>
</evidence>
<sequence>MGRTGRTICVIDDDEAVRDSLRILLELESFDVETFETCEDFLAWSPGDAKLCLILDLHLPGMSGFELLERLAADGRTFPTILMTARSDRAVRLQAASLGTLTLLDKPIEFASLIKALDGSARA</sequence>
<proteinExistence type="predicted"/>
<evidence type="ECO:0000313" key="5">
    <source>
        <dbReference type="Proteomes" id="UP000326202"/>
    </source>
</evidence>
<dbReference type="InterPro" id="IPR050595">
    <property type="entry name" value="Bact_response_regulator"/>
</dbReference>
<dbReference type="Proteomes" id="UP000326202">
    <property type="component" value="Chromosome"/>
</dbReference>
<name>A0A5J6MH27_9PROT</name>
<evidence type="ECO:0000256" key="2">
    <source>
        <dbReference type="PROSITE-ProRule" id="PRU00169"/>
    </source>
</evidence>
<evidence type="ECO:0000256" key="1">
    <source>
        <dbReference type="ARBA" id="ARBA00022553"/>
    </source>
</evidence>
<dbReference type="SMART" id="SM00448">
    <property type="entry name" value="REC"/>
    <property type="match status" value="1"/>
</dbReference>
<accession>A0A5J6MH27</accession>
<dbReference type="SUPFAM" id="SSF52172">
    <property type="entry name" value="CheY-like"/>
    <property type="match status" value="1"/>
</dbReference>
<dbReference type="EMBL" id="CP042906">
    <property type="protein sequence ID" value="QEX16417.1"/>
    <property type="molecule type" value="Genomic_DNA"/>
</dbReference>
<dbReference type="RefSeq" id="WP_191908486.1">
    <property type="nucleotide sequence ID" value="NZ_CP042906.1"/>
</dbReference>
<keyword evidence="5" id="KW-1185">Reference proteome</keyword>